<proteinExistence type="predicted"/>
<organism evidence="1">
    <name type="scientific">marine sediment metagenome</name>
    <dbReference type="NCBI Taxonomy" id="412755"/>
    <lineage>
        <taxon>unclassified sequences</taxon>
        <taxon>metagenomes</taxon>
        <taxon>ecological metagenomes</taxon>
    </lineage>
</organism>
<name>A0A0F9G350_9ZZZZ</name>
<accession>A0A0F9G350</accession>
<dbReference type="AlphaFoldDB" id="A0A0F9G350"/>
<comment type="caution">
    <text evidence="1">The sequence shown here is derived from an EMBL/GenBank/DDBJ whole genome shotgun (WGS) entry which is preliminary data.</text>
</comment>
<reference evidence="1" key="1">
    <citation type="journal article" date="2015" name="Nature">
        <title>Complex archaea that bridge the gap between prokaryotes and eukaryotes.</title>
        <authorList>
            <person name="Spang A."/>
            <person name="Saw J.H."/>
            <person name="Jorgensen S.L."/>
            <person name="Zaremba-Niedzwiedzka K."/>
            <person name="Martijn J."/>
            <person name="Lind A.E."/>
            <person name="van Eijk R."/>
            <person name="Schleper C."/>
            <person name="Guy L."/>
            <person name="Ettema T.J."/>
        </authorList>
    </citation>
    <scope>NUCLEOTIDE SEQUENCE</scope>
</reference>
<gene>
    <name evidence="1" type="ORF">LCGC14_2169530</name>
</gene>
<dbReference type="EMBL" id="LAZR01027981">
    <property type="protein sequence ID" value="KKL63995.1"/>
    <property type="molecule type" value="Genomic_DNA"/>
</dbReference>
<protein>
    <submittedName>
        <fullName evidence="1">Uncharacterized protein</fullName>
    </submittedName>
</protein>
<evidence type="ECO:0000313" key="1">
    <source>
        <dbReference type="EMBL" id="KKL63995.1"/>
    </source>
</evidence>
<sequence>MNKKTWLEKEEDCLKVRMKKREAITALSGSPTCRTKQKTFMQKLDSLKEENIFPNYKLGYDYLFSYVRIEDNGKYYLHLMKRSTSGTRISDKEYQAFIRECYFTIFLSKAPKNPHEEYFFEDVQTITERERLALKLRCIEKLSCSDSEIRMIIEKEFGENIKK</sequence>